<dbReference type="Gene3D" id="3.30.420.260">
    <property type="match status" value="1"/>
</dbReference>
<organism evidence="1 2">
    <name type="scientific">Gaoshiqia sediminis</name>
    <dbReference type="NCBI Taxonomy" id="2986998"/>
    <lineage>
        <taxon>Bacteria</taxon>
        <taxon>Pseudomonadati</taxon>
        <taxon>Bacteroidota</taxon>
        <taxon>Bacteroidia</taxon>
        <taxon>Marinilabiliales</taxon>
        <taxon>Prolixibacteraceae</taxon>
        <taxon>Gaoshiqia</taxon>
    </lineage>
</organism>
<dbReference type="Pfam" id="PF12864">
    <property type="entry name" value="DUF3822"/>
    <property type="match status" value="1"/>
</dbReference>
<keyword evidence="2" id="KW-1185">Reference proteome</keyword>
<reference evidence="1" key="1">
    <citation type="submission" date="2022-10" db="EMBL/GenBank/DDBJ databases">
        <title>Gaoshiqiia sediminis gen. nov., sp. nov., isolated from coastal sediment.</title>
        <authorList>
            <person name="Yu W.X."/>
            <person name="Mu D.S."/>
            <person name="Du J.Z."/>
            <person name="Liang Y.Q."/>
        </authorList>
    </citation>
    <scope>NUCLEOTIDE SEQUENCE</scope>
    <source>
        <strain evidence="1">A06</strain>
    </source>
</reference>
<proteinExistence type="predicted"/>
<protein>
    <submittedName>
        <fullName evidence="1">DUF3822 family protein</fullName>
    </submittedName>
</protein>
<sequence>MQNISLVDETFDLNFTPEYILSIQVSLDGFSFSILDSIQNKVVYLFHQDTFTNDPGFQLKKIKSVYQEADLLELPYKKTNLYYTAPEKTTLVPASLFQPEEAARLYQFTFNASGGEDILYTKLPQADSIAVFGIHHELHEFLKEKHPGIEIQNDLLVSLSDLSPGKNILKIRVFRKQLAIWAYDQQMRFYNSFYYEGETDQLYYILGAVNSMGSEPSTVILDGMVNKHAEIYHRLRQYFNTVQIAVNNKNLHYSYLIDRLPDARFANLFNSFSCVS</sequence>
<dbReference type="Gene3D" id="3.30.420.250">
    <property type="match status" value="1"/>
</dbReference>
<evidence type="ECO:0000313" key="2">
    <source>
        <dbReference type="Proteomes" id="UP001163821"/>
    </source>
</evidence>
<comment type="caution">
    <text evidence="1">The sequence shown here is derived from an EMBL/GenBank/DDBJ whole genome shotgun (WGS) entry which is preliminary data.</text>
</comment>
<dbReference type="AlphaFoldDB" id="A0AA41Y965"/>
<dbReference type="RefSeq" id="WP_282591855.1">
    <property type="nucleotide sequence ID" value="NZ_JAPAAF010000014.1"/>
</dbReference>
<dbReference type="Proteomes" id="UP001163821">
    <property type="component" value="Unassembled WGS sequence"/>
</dbReference>
<dbReference type="CDD" id="cd24013">
    <property type="entry name" value="ASKHA_ATPase_BT3980-like"/>
    <property type="match status" value="1"/>
</dbReference>
<name>A0AA41Y965_9BACT</name>
<accession>A0AA41Y965</accession>
<dbReference type="InterPro" id="IPR024213">
    <property type="entry name" value="DUF3822"/>
</dbReference>
<dbReference type="EMBL" id="JAPAAF010000014">
    <property type="protein sequence ID" value="MCW0483253.1"/>
    <property type="molecule type" value="Genomic_DNA"/>
</dbReference>
<evidence type="ECO:0000313" key="1">
    <source>
        <dbReference type="EMBL" id="MCW0483253.1"/>
    </source>
</evidence>
<gene>
    <name evidence="1" type="ORF">N2K84_10965</name>
</gene>